<reference evidence="2" key="1">
    <citation type="submission" date="2020-12" db="EMBL/GenBank/DDBJ databases">
        <title>WGS assembly of Carya illinoinensis cv. Pawnee.</title>
        <authorList>
            <person name="Platts A."/>
            <person name="Shu S."/>
            <person name="Wright S."/>
            <person name="Barry K."/>
            <person name="Edger P."/>
            <person name="Pires J.C."/>
            <person name="Schmutz J."/>
        </authorList>
    </citation>
    <scope>NUCLEOTIDE SEQUENCE</scope>
    <source>
        <tissue evidence="2">Leaf</tissue>
    </source>
</reference>
<feature type="compositionally biased region" description="Polar residues" evidence="1">
    <location>
        <begin position="99"/>
        <end position="113"/>
    </location>
</feature>
<name>A0A8T1N7C9_CARIL</name>
<protein>
    <submittedName>
        <fullName evidence="2">Uncharacterized protein</fullName>
    </submittedName>
</protein>
<evidence type="ECO:0000256" key="1">
    <source>
        <dbReference type="SAM" id="MobiDB-lite"/>
    </source>
</evidence>
<gene>
    <name evidence="2" type="ORF">CIPAW_16G061700</name>
</gene>
<proteinExistence type="predicted"/>
<keyword evidence="3" id="KW-1185">Reference proteome</keyword>
<accession>A0A8T1N7C9</accession>
<dbReference type="Proteomes" id="UP000811609">
    <property type="component" value="Chromosome 16"/>
</dbReference>
<dbReference type="EMBL" id="CM031824">
    <property type="protein sequence ID" value="KAG6624947.1"/>
    <property type="molecule type" value="Genomic_DNA"/>
</dbReference>
<evidence type="ECO:0000313" key="3">
    <source>
        <dbReference type="Proteomes" id="UP000811609"/>
    </source>
</evidence>
<comment type="caution">
    <text evidence="2">The sequence shown here is derived from an EMBL/GenBank/DDBJ whole genome shotgun (WGS) entry which is preliminary data.</text>
</comment>
<organism evidence="2 3">
    <name type="scientific">Carya illinoinensis</name>
    <name type="common">Pecan</name>
    <dbReference type="NCBI Taxonomy" id="32201"/>
    <lineage>
        <taxon>Eukaryota</taxon>
        <taxon>Viridiplantae</taxon>
        <taxon>Streptophyta</taxon>
        <taxon>Embryophyta</taxon>
        <taxon>Tracheophyta</taxon>
        <taxon>Spermatophyta</taxon>
        <taxon>Magnoliopsida</taxon>
        <taxon>eudicotyledons</taxon>
        <taxon>Gunneridae</taxon>
        <taxon>Pentapetalae</taxon>
        <taxon>rosids</taxon>
        <taxon>fabids</taxon>
        <taxon>Fagales</taxon>
        <taxon>Juglandaceae</taxon>
        <taxon>Carya</taxon>
    </lineage>
</organism>
<sequence length="113" mass="12780">MVVYGGGVGYCAAVAVLNVWLRRGLFYGGYCNSVGQITVAGWMDKLRWGLGCKIYREEEREFGCRAVGQRRNREVEEKQEEKLIEGKEETEMWRESKLSENLSGGTESSCGEE</sequence>
<feature type="region of interest" description="Disordered" evidence="1">
    <location>
        <begin position="78"/>
        <end position="113"/>
    </location>
</feature>
<feature type="compositionally biased region" description="Basic and acidic residues" evidence="1">
    <location>
        <begin position="78"/>
        <end position="98"/>
    </location>
</feature>
<dbReference type="AlphaFoldDB" id="A0A8T1N7C9"/>
<evidence type="ECO:0000313" key="2">
    <source>
        <dbReference type="EMBL" id="KAG6624947.1"/>
    </source>
</evidence>